<dbReference type="GO" id="GO:0000184">
    <property type="term" value="P:nuclear-transcribed mRNA catabolic process, nonsense-mediated decay"/>
    <property type="evidence" value="ECO:0007669"/>
    <property type="project" value="UniProtKB-KW"/>
</dbReference>
<dbReference type="SUPFAM" id="SSF48371">
    <property type="entry name" value="ARM repeat"/>
    <property type="match status" value="1"/>
</dbReference>
<keyword evidence="4" id="KW-0808">Transferase</keyword>
<feature type="region of interest" description="Disordered" evidence="12">
    <location>
        <begin position="3673"/>
        <end position="3758"/>
    </location>
</feature>
<dbReference type="InterPro" id="IPR014009">
    <property type="entry name" value="PIK_FAT"/>
</dbReference>
<evidence type="ECO:0000313" key="17">
    <source>
        <dbReference type="Proteomes" id="UP000326939"/>
    </source>
</evidence>
<keyword evidence="6" id="KW-0418">Kinase</keyword>
<evidence type="ECO:0000256" key="2">
    <source>
        <dbReference type="ARBA" id="ARBA00012513"/>
    </source>
</evidence>
<comment type="similarity">
    <text evidence="1">Belongs to the PI3/PI4-kinase family.</text>
</comment>
<comment type="caution">
    <text evidence="16">The sequence shown here is derived from an EMBL/GenBank/DDBJ whole genome shotgun (WGS) entry which is preliminary data.</text>
</comment>
<proteinExistence type="inferred from homology"/>
<dbReference type="EC" id="2.7.11.1" evidence="2"/>
<evidence type="ECO:0000256" key="11">
    <source>
        <dbReference type="SAM" id="Coils"/>
    </source>
</evidence>
<evidence type="ECO:0000256" key="1">
    <source>
        <dbReference type="ARBA" id="ARBA00011031"/>
    </source>
</evidence>
<comment type="catalytic activity">
    <reaction evidence="10">
        <text>L-seryl-[protein] + ATP = O-phospho-L-seryl-[protein] + ADP + H(+)</text>
        <dbReference type="Rhea" id="RHEA:17989"/>
        <dbReference type="Rhea" id="RHEA-COMP:9863"/>
        <dbReference type="Rhea" id="RHEA-COMP:11604"/>
        <dbReference type="ChEBI" id="CHEBI:15378"/>
        <dbReference type="ChEBI" id="CHEBI:29999"/>
        <dbReference type="ChEBI" id="CHEBI:30616"/>
        <dbReference type="ChEBI" id="CHEBI:83421"/>
        <dbReference type="ChEBI" id="CHEBI:456216"/>
        <dbReference type="EC" id="2.7.11.1"/>
    </reaction>
</comment>
<dbReference type="PANTHER" id="PTHR11139:SF71">
    <property type="entry name" value="SERINE_THREONINE-PROTEIN KINASE SMG1"/>
    <property type="match status" value="1"/>
</dbReference>
<dbReference type="Pfam" id="PF00454">
    <property type="entry name" value="PI3_PI4_kinase"/>
    <property type="match status" value="1"/>
</dbReference>
<evidence type="ECO:0000259" key="15">
    <source>
        <dbReference type="PROSITE" id="PS51190"/>
    </source>
</evidence>
<dbReference type="FunFam" id="3.30.1010.10:FF:000029">
    <property type="entry name" value="Serine/threonine-protein kinase SMG1"/>
    <property type="match status" value="1"/>
</dbReference>
<reference evidence="17" key="1">
    <citation type="journal article" date="2019" name="Gigascience">
        <title>De novo genome assembly of the endangered Acer yangbiense, a plant species with extremely small populations endemic to Yunnan Province, China.</title>
        <authorList>
            <person name="Yang J."/>
            <person name="Wariss H.M."/>
            <person name="Tao L."/>
            <person name="Zhang R."/>
            <person name="Yun Q."/>
            <person name="Hollingsworth P."/>
            <person name="Dao Z."/>
            <person name="Luo G."/>
            <person name="Guo H."/>
            <person name="Ma Y."/>
            <person name="Sun W."/>
        </authorList>
    </citation>
    <scope>NUCLEOTIDE SEQUENCE [LARGE SCALE GENOMIC DNA]</scope>
    <source>
        <strain evidence="17">cv. br00</strain>
    </source>
</reference>
<feature type="coiled-coil region" evidence="11">
    <location>
        <begin position="1939"/>
        <end position="1966"/>
    </location>
</feature>
<evidence type="ECO:0000256" key="12">
    <source>
        <dbReference type="SAM" id="MobiDB-lite"/>
    </source>
</evidence>
<feature type="domain" description="FAT" evidence="14">
    <location>
        <begin position="1176"/>
        <end position="1797"/>
    </location>
</feature>
<feature type="compositionally biased region" description="Basic and acidic residues" evidence="12">
    <location>
        <begin position="3790"/>
        <end position="3802"/>
    </location>
</feature>
<dbReference type="PROSITE" id="PS51189">
    <property type="entry name" value="FAT"/>
    <property type="match status" value="1"/>
</dbReference>
<keyword evidence="17" id="KW-1185">Reference proteome</keyword>
<dbReference type="InterPro" id="IPR018936">
    <property type="entry name" value="PI3/4_kinase_CS"/>
</dbReference>
<evidence type="ECO:0000256" key="9">
    <source>
        <dbReference type="ARBA" id="ARBA00047899"/>
    </source>
</evidence>
<dbReference type="PROSITE" id="PS51190">
    <property type="entry name" value="FATC"/>
    <property type="match status" value="1"/>
</dbReference>
<dbReference type="GO" id="GO:0005524">
    <property type="term" value="F:ATP binding"/>
    <property type="evidence" value="ECO:0007669"/>
    <property type="project" value="UniProtKB-KW"/>
</dbReference>
<dbReference type="InterPro" id="IPR039414">
    <property type="entry name" value="SMG1_PIKKc"/>
</dbReference>
<feature type="region of interest" description="Disordered" evidence="12">
    <location>
        <begin position="3633"/>
        <end position="3660"/>
    </location>
</feature>
<feature type="compositionally biased region" description="Low complexity" evidence="12">
    <location>
        <begin position="23"/>
        <end position="49"/>
    </location>
</feature>
<dbReference type="InterPro" id="IPR011009">
    <property type="entry name" value="Kinase-like_dom_sf"/>
</dbReference>
<sequence length="4090" mass="453745">MQGLHHQQQLAALLSTALPKDPPSTAAAAATTTTTTTTITPASTTAKSTNSENTDDDDSARLGAINSLHRAILYPPNSLLVSHSASFLSQGFSQLLTDKSYAIRQSAATAYGALCAVICAILIGSNGRQNHVMLGSIVDRLIGWALPLLSNGGGGDGTTELALEGLREFLSVGDVVGIERYALPILKACQELLEDERTSLSLLHRLLGVLTLISVKFSRFFQPHFLDIVDLLLGWVLVPDLAESDRRVIMDSFLQFQKHWVGNLQFSLGLLSKFLGDMDVLVQDGSRGTPAQFRRLLALLSCFTTVLQSTASGLLEMNLLEQISESLRVLVPQLLGCLSMVGRKFGWAKWTGDLWKCLTLLAEILCEKFSTFYSLALDILFQSLDSQTRAEKITSFQVHGVLKTNLQLLSLQKLGLFPSSAQKVLQFDAPISQLRLHPNHLVTGSSAATYIFLLQHGNNDVVQQAIGVLIEEMELLKAMLNETLNLGGENYSIKDSKSYSKTEFLALMKFDLKVLLTCVSLGGGSSLICQPELAAIYVKRSDMLTSFIVEKLDPFNLPIQAYVELLVNVIQTMERLSTVEFLIWWSIRNQISQTASLDDTVYKVNNVNGFRDDISSVIIEHIRKYSAFLIKAINVSAPLTVKVVALEWIKKFSNNLIAIYENSNVNTYFDEAFGYVGGIGGIIFSVFDAAFDSEPKVRLQVASVLEALLQARLVHPIYFYPMAEVVLEKLGDPDVDIRNSFLRLLSHVLPMTMFAFGLHGQGTSSTYRSNAIVSFNGSNLNWKQVFALKQLRQQLHSQQLVSILSYISQRWKVPLSSWIQRLIHSCRSSNDLVLGHLEETQTFVSDVLWLNRKLDDDILERICLVDNLAGAWWAIHEAARYCIATRLRTNLGGPTQTFAALERMLLDIAHVLQLDIDQNDGNLSIISSSGAHLLPMRLLLDFVEALKKNVYNAYEGSAILPSTSRPSSLFFRANKKVCEEWFSRICEPMMNAGLALQCHDATIHYCTVRLQELKSVLSSSLKDKSRAQASENLHSIRDRLFGDILRVLQHIALALCRSHEPKALIGLHQWASMTFSSLLIDENQSLSHNGILGPFAWITGLAYQAEGQYEKAAAHFTHLLQNEESLSSMGSDGVQFAISRIIESYSAVSDWKSLESWLSDLQQLRSRHAGKSYSGALTAAGNEINAIHALARFDEGDCQAAWSYLDLTPKSSSELTLDPKLALQRSEQMLLQAMLFLHEGKIEKVPQETWKAKLMLEEMLSIFPLDGLAEAAPFATQLHCIFVVEGGHKHKENQAKSKEHHSILSSYVESIQSLINRAHQDCNPWLKLLRIYRTNCPTSPVTLKLSMSLSTLARKQGNLMLATRLNNYLREHALNCSEERNSAFLLSRLQYEDCMLLHAQNKFEDAFTNLWSFVRPCMLSSASMVSNSHNNILKAKACLKLSEWLRQDYPDLSLESIVLNMLTDFYMDDAVSPDRVGHLVNVQNFSSKPSLAVNIEEIVGTATKLSTQLCSTMGKAWISYASWCFTQARDSLFNPCEAVLRSCSFSPVLVPEVQPDRFNLTEVERTRVHSVVLRLFQHKGDDSSCCREGIFWLDSMQNSINDKPVVEQVIDLIEAAAGAQGAENSSGDSLSFTLASQLRAFFLYVNAGLGEANISSAVDDLVSVWLSLRRRRVSLFSHAARGFMQYLTYSSIKVCDSWLAGFEGESLKQKTGSYTLRATLYFLHIFLNYGVELRDAIEPALSSIPLLPWQEVTPQLFARLSSHPEQVVRKQLEGLLMMLAKLSPWSIVYPTLVDVNTNEEPSEELQHILGCLSGNLNKCVLGYAINVAYLGCSYRLKLLGAWGPNQALLPDDFNLKESVCVLSRIKFIAVKILLEVLLMARLLAYGDAIGSRSHDRIRTKLKHIFHPMQRELYPKLIQDVQLMINELENVTVLWEELWLSTLQDLHADVMRRINVLKEEVARIAENATLSQIEKNKINAAKYSAMMAPIVVALERRLASTSRKPETPHELWFHEEYRELLKSAILSFKTPPASAGALGEVWRPFDDIAASLASYQRKSSISLGEVAPQLALLSSSDVPLPGLEKQVTVSESDRSSTTSLQGIVTISSFSSQLTIFSTKTKPKKLAILGSDGRKYTYLLKGREDLRLDARIMQLLQAINGFLRSSSATSRHFLDIRYYSVTPISGRAGLIQWVDNVVSIYSVFKSWQNRVQLAQLSSMAPANSKNPVPPPIPRPSDMFYGKIIPALKEKGIRRVISRRDWPHDVKRKVLLDLIKEVPRQLLHQELWCASEGFKAFSSKLRRYSGSVAAMSMVGHILGLGDRHLDNILVDFCSGDIVHIDYNVCFDKGQRLKVPEIVPFRLTQMLEAALGLTGVEGAFRANCEAVVGVLRKNKDVLLLLLEVFVWDPLVEWTRGDFHDEAAIGGEERKGMELAVSLSLFASRVQEIRVPLQEHHDILLATLPAVDCALEGFADVLNQYELASTLSYRADQERSSLIFHETSAKSIVAEATSNLEKTRASFEIQAREFTQAKAVISEKAQEALTWMEQHGRVLEALRSNLLPEINSCIKLSSMADALSLTSAVLVAGIPLTIVPEPTQAQCQDMDREVSQLVAELDHGLSSALTGIQIYSLALQRILPLNYVSTSTVHGWVQVLQLSSNALSSDLLSLAKSQAAELVAKAHADDINSAKHIHEDICLKVDKYATEIKKVEEEYAELVDSIGSETELKAKDRLLSAFMNYMQSAGLVRKEDTNSSSQPGQLKYNATRDARSPVDLEDKKEKVLSVLNIAVSSLYNEVRHRVLDTFSNFGGGRQANDRFRSIFCGFEEQVEKCVLVAGFVSELRQFISRDIPSVDADVYHANFYSERNWASTFKSTLLSCKSLVRKMTEGALLDVMRSAVSLNSEVMDAFGFISQIRGSIDTALEQFLEVELERASLVELENNYFVKAGLITEQRLALEEAAMKGRDHLSWEEAEELASQEEACRAQLDQLHQAWNQREMRATSLVKRENDIKNVLVSSECHFQSILGAEEVRELQVFGSKALLSTLIKHFSELESADKVLSSGGSAASPSNEFVNLADLMSSGHSMSEYIWKFGGLLKSHLFFIWKVCVVDSFLDSCIHDVASFVDQNLGFDQLFNIVKRKLEIQLREHVCCYLKERVAPAFLAWLDKENEQLSEATKDLSLDQVKKDTDAIRKVQIMLEEYCNAHETAIAARSAASVMKRQVNELKEAIHKTSLEIVQLEWMYDGLTPSHKSRITFQKFLSNEDNLYPIILNLSRPNLLEGLQSAITKIASSMDCLQACERNSVVAEGQLERAMGWACGGPNSSTTGNASTKTSGIPPEFHDHLIRRQQLLWEAREKASNILKICMSILEFEASRDGIFQIPGEVYPARSGADGRTWQQAYLNALIKLEVSYHSFTRIEQEWKLAQSSMEAASNGLYSVANELCIASLKAKSASGDLQNIVLAMRDSAYEASVALSAFSRISKVHTALTSESGSMLEEVLAITDDLHDVHTLGKEAVAFHCSLMEDLSKANAILLPLESLLSNDVTAMTDAMTRERETKMEVSPIHGQAIYQSYCLRVKEAIQTFNPLVPSLASSVKGLHSMLTRLAQTASLHAGNLHKALGGLAESQDVKSQGISLSGTDLDNGANAFDDKGRESFSISDNGSAKDLINDSGLSLQDKGWISPPDSVYSSSSESGITSTEASPPDSLRDPEELIRQSPGGFGTRAVTSHLNSAPSSQTSCQEISNHGQSGFNSNNGSVTGIGELTEHLKSLAPPSDEAVNVPVEPSQPLDDESSKEKFEGKNDEVSSLNKVKIEDENQESPHPNLQTGSRVAKGKNAYAMSVLRRIEMKIDGQDIVNSREISIEEQVDHLLKQAMSVDNLCNMYEGSMIPFARAVVANLVLDSDKLAMVTLEVAIHVCDLFGVCLCPLKNQPLLSTRVSTGTQILEMRFLRTIAGKVVSTNQLTDSCVPWPKKQLLARWFQPINSQPVVFMVKEAIAVSSASKDFGFEQPSGMLLRSQIAMSGLVDIWSSELAKLRERGQTIGSSGSSPTNVEGGLRLVKSLPAIFRGMRVNSPALTCSEVSLSMLIDCFIA</sequence>
<feature type="domain" description="FATC" evidence="15">
    <location>
        <begin position="3857"/>
        <end position="3890"/>
    </location>
</feature>
<keyword evidence="7" id="KW-0067">ATP-binding</keyword>
<dbReference type="Pfam" id="PF15785">
    <property type="entry name" value="SMG1"/>
    <property type="match status" value="1"/>
</dbReference>
<dbReference type="FunFam" id="1.10.1070.11:FF:000023">
    <property type="entry name" value="serine/threonine-protein kinase SMG1 isoform X1"/>
    <property type="match status" value="1"/>
</dbReference>
<dbReference type="InterPro" id="IPR050517">
    <property type="entry name" value="DDR_Repair_Kinase"/>
</dbReference>
<evidence type="ECO:0000313" key="16">
    <source>
        <dbReference type="EMBL" id="KAB5561278.1"/>
    </source>
</evidence>
<dbReference type="InterPro" id="IPR031559">
    <property type="entry name" value="SMG1"/>
</dbReference>
<dbReference type="EMBL" id="VDCV01000004">
    <property type="protein sequence ID" value="KAB5561278.1"/>
    <property type="molecule type" value="Genomic_DNA"/>
</dbReference>
<gene>
    <name evidence="16" type="ORF">DKX38_006235</name>
</gene>
<dbReference type="PROSITE" id="PS50290">
    <property type="entry name" value="PI3_4_KINASE_3"/>
    <property type="match status" value="1"/>
</dbReference>
<feature type="region of interest" description="Disordered" evidence="12">
    <location>
        <begin position="16"/>
        <end position="59"/>
    </location>
</feature>
<dbReference type="InterPro" id="IPR000403">
    <property type="entry name" value="PI3/4_kinase_cat_dom"/>
</dbReference>
<name>A0A5N5N2Q4_9ROSI</name>
<dbReference type="PROSITE" id="PS00916">
    <property type="entry name" value="PI3_4_KINASE_2"/>
    <property type="match status" value="1"/>
</dbReference>
<protein>
    <recommendedName>
        <fullName evidence="2">non-specific serine/threonine protein kinase</fullName>
        <ecNumber evidence="2">2.7.11.1</ecNumber>
    </recommendedName>
</protein>
<evidence type="ECO:0000259" key="13">
    <source>
        <dbReference type="PROSITE" id="PS50290"/>
    </source>
</evidence>
<feature type="region of interest" description="Disordered" evidence="12">
    <location>
        <begin position="3770"/>
        <end position="3806"/>
    </location>
</feature>
<dbReference type="SMART" id="SM01343">
    <property type="entry name" value="FATC"/>
    <property type="match status" value="1"/>
</dbReference>
<dbReference type="Proteomes" id="UP000326939">
    <property type="component" value="Chromosome 4"/>
</dbReference>
<feature type="domain" description="PI3K/PI4K catalytic" evidence="13">
    <location>
        <begin position="2108"/>
        <end position="2449"/>
    </location>
</feature>
<comment type="catalytic activity">
    <reaction evidence="9">
        <text>L-threonyl-[protein] + ATP = O-phospho-L-threonyl-[protein] + ADP + H(+)</text>
        <dbReference type="Rhea" id="RHEA:46608"/>
        <dbReference type="Rhea" id="RHEA-COMP:11060"/>
        <dbReference type="Rhea" id="RHEA-COMP:11605"/>
        <dbReference type="ChEBI" id="CHEBI:15378"/>
        <dbReference type="ChEBI" id="CHEBI:30013"/>
        <dbReference type="ChEBI" id="CHEBI:30616"/>
        <dbReference type="ChEBI" id="CHEBI:61977"/>
        <dbReference type="ChEBI" id="CHEBI:456216"/>
        <dbReference type="EC" id="2.7.11.1"/>
    </reaction>
</comment>
<feature type="compositionally biased region" description="Low complexity" evidence="12">
    <location>
        <begin position="3679"/>
        <end position="3700"/>
    </location>
</feature>
<keyword evidence="5" id="KW-0547">Nucleotide-binding</keyword>
<feature type="compositionally biased region" description="Polar residues" evidence="12">
    <location>
        <begin position="3723"/>
        <end position="3756"/>
    </location>
</feature>
<evidence type="ECO:0000259" key="14">
    <source>
        <dbReference type="PROSITE" id="PS51189"/>
    </source>
</evidence>
<evidence type="ECO:0000256" key="6">
    <source>
        <dbReference type="ARBA" id="ARBA00022777"/>
    </source>
</evidence>
<dbReference type="InterPro" id="IPR003152">
    <property type="entry name" value="FATC_dom"/>
</dbReference>
<dbReference type="GO" id="GO:0004674">
    <property type="term" value="F:protein serine/threonine kinase activity"/>
    <property type="evidence" value="ECO:0007669"/>
    <property type="project" value="UniProtKB-KW"/>
</dbReference>
<dbReference type="Pfam" id="PF02260">
    <property type="entry name" value="FATC"/>
    <property type="match status" value="1"/>
</dbReference>
<accession>A0A5N5N2Q4</accession>
<dbReference type="CDD" id="cd05170">
    <property type="entry name" value="PIKKc_SMG1"/>
    <property type="match status" value="1"/>
</dbReference>
<evidence type="ECO:0000256" key="3">
    <source>
        <dbReference type="ARBA" id="ARBA00022527"/>
    </source>
</evidence>
<feature type="region of interest" description="Disordered" evidence="12">
    <location>
        <begin position="2744"/>
        <end position="2764"/>
    </location>
</feature>
<dbReference type="InterPro" id="IPR036940">
    <property type="entry name" value="PI3/4_kinase_cat_sf"/>
</dbReference>
<keyword evidence="11" id="KW-0175">Coiled coil</keyword>
<dbReference type="InterPro" id="IPR016024">
    <property type="entry name" value="ARM-type_fold"/>
</dbReference>
<keyword evidence="3" id="KW-0723">Serine/threonine-protein kinase</keyword>
<evidence type="ECO:0000256" key="4">
    <source>
        <dbReference type="ARBA" id="ARBA00022679"/>
    </source>
</evidence>
<evidence type="ECO:0000256" key="7">
    <source>
        <dbReference type="ARBA" id="ARBA00022840"/>
    </source>
</evidence>
<evidence type="ECO:0000256" key="8">
    <source>
        <dbReference type="ARBA" id="ARBA00023161"/>
    </source>
</evidence>
<evidence type="ECO:0000256" key="5">
    <source>
        <dbReference type="ARBA" id="ARBA00022741"/>
    </source>
</evidence>
<dbReference type="SUPFAM" id="SSF56112">
    <property type="entry name" value="Protein kinase-like (PK-like)"/>
    <property type="match status" value="1"/>
</dbReference>
<dbReference type="SMART" id="SM00146">
    <property type="entry name" value="PI3Kc"/>
    <property type="match status" value="1"/>
</dbReference>
<dbReference type="GO" id="GO:0005634">
    <property type="term" value="C:nucleus"/>
    <property type="evidence" value="ECO:0007669"/>
    <property type="project" value="TreeGrafter"/>
</dbReference>
<keyword evidence="8" id="KW-0866">Nonsense-mediated mRNA decay</keyword>
<dbReference type="PANTHER" id="PTHR11139">
    <property type="entry name" value="ATAXIA TELANGIECTASIA MUTATED ATM -RELATED"/>
    <property type="match status" value="1"/>
</dbReference>
<dbReference type="Gene3D" id="1.10.1070.11">
    <property type="entry name" value="Phosphatidylinositol 3-/4-kinase, catalytic domain"/>
    <property type="match status" value="1"/>
</dbReference>
<evidence type="ECO:0000256" key="10">
    <source>
        <dbReference type="ARBA" id="ARBA00048679"/>
    </source>
</evidence>
<dbReference type="Gene3D" id="3.30.1010.10">
    <property type="entry name" value="Phosphatidylinositol 3-kinase Catalytic Subunit, Chain A, domain 4"/>
    <property type="match status" value="1"/>
</dbReference>
<organism evidence="16 17">
    <name type="scientific">Salix brachista</name>
    <dbReference type="NCBI Taxonomy" id="2182728"/>
    <lineage>
        <taxon>Eukaryota</taxon>
        <taxon>Viridiplantae</taxon>
        <taxon>Streptophyta</taxon>
        <taxon>Embryophyta</taxon>
        <taxon>Tracheophyta</taxon>
        <taxon>Spermatophyta</taxon>
        <taxon>Magnoliopsida</taxon>
        <taxon>eudicotyledons</taxon>
        <taxon>Gunneridae</taxon>
        <taxon>Pentapetalae</taxon>
        <taxon>rosids</taxon>
        <taxon>fabids</taxon>
        <taxon>Malpighiales</taxon>
        <taxon>Salicaceae</taxon>
        <taxon>Saliceae</taxon>
        <taxon>Salix</taxon>
    </lineage>
</organism>